<dbReference type="RefSeq" id="WP_113618053.1">
    <property type="nucleotide sequence ID" value="NZ_QFFJ01000002.1"/>
</dbReference>
<accession>A0A365XT48</accession>
<evidence type="ECO:0000313" key="1">
    <source>
        <dbReference type="EMBL" id="RBL89310.1"/>
    </source>
</evidence>
<reference evidence="1 2" key="1">
    <citation type="submission" date="2018-05" db="EMBL/GenBank/DDBJ databases">
        <title>Chitinophaga sp. K3CV102501T nov., isolated from isolated from a monsoon evergreen broad-leaved forest soil.</title>
        <authorList>
            <person name="Lv Y."/>
        </authorList>
    </citation>
    <scope>NUCLEOTIDE SEQUENCE [LARGE SCALE GENOMIC DNA]</scope>
    <source>
        <strain evidence="1 2">GDMCC 1.1325</strain>
    </source>
</reference>
<comment type="caution">
    <text evidence="1">The sequence shown here is derived from an EMBL/GenBank/DDBJ whole genome shotgun (WGS) entry which is preliminary data.</text>
</comment>
<organism evidence="1 2">
    <name type="scientific">Chitinophaga flava</name>
    <dbReference type="NCBI Taxonomy" id="2259036"/>
    <lineage>
        <taxon>Bacteria</taxon>
        <taxon>Pseudomonadati</taxon>
        <taxon>Bacteroidota</taxon>
        <taxon>Chitinophagia</taxon>
        <taxon>Chitinophagales</taxon>
        <taxon>Chitinophagaceae</taxon>
        <taxon>Chitinophaga</taxon>
    </lineage>
</organism>
<protein>
    <submittedName>
        <fullName evidence="1">Uncharacterized protein</fullName>
    </submittedName>
</protein>
<proteinExistence type="predicted"/>
<sequence>MIDDNQSQELRAKLADETRDQSDSLSKRIFPVNEIFRFYSFPITQKVADNLLGYWNQYKSNTMKLDECHDKHADDLEEMANNVMDPQETVPNKLFISWVCKRSANFNREIAYLQRQYDIMNDPIFGRSFESYDFGESFKGLVTPLFNTFSADK</sequence>
<name>A0A365XT48_9BACT</name>
<keyword evidence="2" id="KW-1185">Reference proteome</keyword>
<evidence type="ECO:0000313" key="2">
    <source>
        <dbReference type="Proteomes" id="UP000253410"/>
    </source>
</evidence>
<dbReference type="AlphaFoldDB" id="A0A365XT48"/>
<gene>
    <name evidence="1" type="ORF">DF182_22575</name>
</gene>
<dbReference type="Proteomes" id="UP000253410">
    <property type="component" value="Unassembled WGS sequence"/>
</dbReference>
<dbReference type="EMBL" id="QFFJ01000002">
    <property type="protein sequence ID" value="RBL89310.1"/>
    <property type="molecule type" value="Genomic_DNA"/>
</dbReference>